<keyword evidence="6 9" id="KW-0067">ATP-binding</keyword>
<reference evidence="13" key="1">
    <citation type="submission" date="2020-11" db="EMBL/GenBank/DDBJ databases">
        <authorList>
            <consortium name="DOE Joint Genome Institute"/>
            <person name="Ahrendt S."/>
            <person name="Riley R."/>
            <person name="Andreopoulos W."/>
            <person name="LaButti K."/>
            <person name="Pangilinan J."/>
            <person name="Ruiz-duenas F.J."/>
            <person name="Barrasa J.M."/>
            <person name="Sanchez-Garcia M."/>
            <person name="Camarero S."/>
            <person name="Miyauchi S."/>
            <person name="Serrano A."/>
            <person name="Linde D."/>
            <person name="Babiker R."/>
            <person name="Drula E."/>
            <person name="Ayuso-Fernandez I."/>
            <person name="Pacheco R."/>
            <person name="Padilla G."/>
            <person name="Ferreira P."/>
            <person name="Barriuso J."/>
            <person name="Kellner H."/>
            <person name="Castanera R."/>
            <person name="Alfaro M."/>
            <person name="Ramirez L."/>
            <person name="Pisabarro A.G."/>
            <person name="Kuo A."/>
            <person name="Tritt A."/>
            <person name="Lipzen A."/>
            <person name="He G."/>
            <person name="Yan M."/>
            <person name="Ng V."/>
            <person name="Cullen D."/>
            <person name="Martin F."/>
            <person name="Rosso M.-N."/>
            <person name="Henrissat B."/>
            <person name="Hibbett D."/>
            <person name="Martinez A.T."/>
            <person name="Grigoriev I.V."/>
        </authorList>
    </citation>
    <scope>NUCLEOTIDE SEQUENCE</scope>
    <source>
        <strain evidence="13">AH 44721</strain>
    </source>
</reference>
<comment type="caution">
    <text evidence="13">The sequence shown here is derived from an EMBL/GenBank/DDBJ whole genome shotgun (WGS) entry which is preliminary data.</text>
</comment>
<keyword evidence="3" id="KW-0808">Transferase</keyword>
<evidence type="ECO:0000256" key="9">
    <source>
        <dbReference type="PROSITE-ProRule" id="PRU10141"/>
    </source>
</evidence>
<dbReference type="GO" id="GO:0005524">
    <property type="term" value="F:ATP binding"/>
    <property type="evidence" value="ECO:0007669"/>
    <property type="project" value="UniProtKB-UniRule"/>
</dbReference>
<dbReference type="EC" id="2.7.11.1" evidence="1"/>
<dbReference type="EMBL" id="JADNYJ010000994">
    <property type="protein sequence ID" value="KAF8867649.1"/>
    <property type="molecule type" value="Genomic_DNA"/>
</dbReference>
<dbReference type="PROSITE" id="PS00108">
    <property type="entry name" value="PROTEIN_KINASE_ST"/>
    <property type="match status" value="1"/>
</dbReference>
<dbReference type="InterPro" id="IPR051334">
    <property type="entry name" value="SRPK"/>
</dbReference>
<evidence type="ECO:0000313" key="13">
    <source>
        <dbReference type="EMBL" id="KAF8867649.1"/>
    </source>
</evidence>
<evidence type="ECO:0000256" key="7">
    <source>
        <dbReference type="ARBA" id="ARBA00047899"/>
    </source>
</evidence>
<dbReference type="InterPro" id="IPR011009">
    <property type="entry name" value="Kinase-like_dom_sf"/>
</dbReference>
<protein>
    <recommendedName>
        <fullName evidence="1">non-specific serine/threonine protein kinase</fullName>
        <ecNumber evidence="1">2.7.11.1</ecNumber>
    </recommendedName>
</protein>
<dbReference type="Gene3D" id="1.10.510.10">
    <property type="entry name" value="Transferase(Phosphotransferase) domain 1"/>
    <property type="match status" value="1"/>
</dbReference>
<organism evidence="13 14">
    <name type="scientific">Gymnopilus junonius</name>
    <name type="common">Spectacular rustgill mushroom</name>
    <name type="synonym">Gymnopilus spectabilis subsp. junonius</name>
    <dbReference type="NCBI Taxonomy" id="109634"/>
    <lineage>
        <taxon>Eukaryota</taxon>
        <taxon>Fungi</taxon>
        <taxon>Dikarya</taxon>
        <taxon>Basidiomycota</taxon>
        <taxon>Agaricomycotina</taxon>
        <taxon>Agaricomycetes</taxon>
        <taxon>Agaricomycetidae</taxon>
        <taxon>Agaricales</taxon>
        <taxon>Agaricineae</taxon>
        <taxon>Hymenogastraceae</taxon>
        <taxon>Gymnopilus</taxon>
    </lineage>
</organism>
<evidence type="ECO:0000256" key="8">
    <source>
        <dbReference type="ARBA" id="ARBA00048679"/>
    </source>
</evidence>
<keyword evidence="4 9" id="KW-0547">Nucleotide-binding</keyword>
<dbReference type="InterPro" id="IPR008271">
    <property type="entry name" value="Ser/Thr_kinase_AS"/>
</dbReference>
<keyword evidence="5 13" id="KW-0418">Kinase</keyword>
<evidence type="ECO:0000256" key="1">
    <source>
        <dbReference type="ARBA" id="ARBA00012513"/>
    </source>
</evidence>
<sequence>MFKFRPLFRRGCLRYFSTPSSPKISVPINREPEPSKRHKPGGYHPLEPGDLLNDRYRVFHQLGWGLYSTVWLVRDIKDKQLSAVKVQIGDLTTYEGPQDELSKLKILRDTNPNSPGHRHLSHLRDEFTIEGPNGAHICLVLDPMRRISKHVLTALQYVHAECRIVHTDIKGDNIMLASMPPESYKQSIDISIAELLTLPFALSDFGSAVKVEERSSELIQPVELRAPEVILKAVWDTKADIWNFGCLIYEFARGSKLFDPAWKNEETGLDFPQTHLAQIVGVLGQFPRSLLERGERARNYFNEDGHLLVGEGSYNNRLDSLLASSGHPLSEIPAFVDFLSKTLIIEPEERWSQPEF</sequence>
<evidence type="ECO:0000259" key="12">
    <source>
        <dbReference type="PROSITE" id="PS50011"/>
    </source>
</evidence>
<comment type="similarity">
    <text evidence="10">Belongs to the protein kinase superfamily.</text>
</comment>
<dbReference type="GO" id="GO:0000245">
    <property type="term" value="P:spliceosomal complex assembly"/>
    <property type="evidence" value="ECO:0007669"/>
    <property type="project" value="TreeGrafter"/>
</dbReference>
<name>A0A9P5N6F1_GYMJU</name>
<accession>A0A9P5N6F1</accession>
<dbReference type="SUPFAM" id="SSF56112">
    <property type="entry name" value="Protein kinase-like (PK-like)"/>
    <property type="match status" value="1"/>
</dbReference>
<evidence type="ECO:0000256" key="4">
    <source>
        <dbReference type="ARBA" id="ARBA00022741"/>
    </source>
</evidence>
<dbReference type="SMART" id="SM00220">
    <property type="entry name" value="S_TKc"/>
    <property type="match status" value="1"/>
</dbReference>
<gene>
    <name evidence="13" type="ORF">CPB84DRAFT_1811116</name>
</gene>
<dbReference type="Pfam" id="PF00069">
    <property type="entry name" value="Pkinase"/>
    <property type="match status" value="1"/>
</dbReference>
<dbReference type="Gene3D" id="3.30.200.20">
    <property type="entry name" value="Phosphorylase Kinase, domain 1"/>
    <property type="match status" value="1"/>
</dbReference>
<dbReference type="InterPro" id="IPR000719">
    <property type="entry name" value="Prot_kinase_dom"/>
</dbReference>
<dbReference type="InterPro" id="IPR017441">
    <property type="entry name" value="Protein_kinase_ATP_BS"/>
</dbReference>
<dbReference type="Proteomes" id="UP000724874">
    <property type="component" value="Unassembled WGS sequence"/>
</dbReference>
<dbReference type="GO" id="GO:0004674">
    <property type="term" value="F:protein serine/threonine kinase activity"/>
    <property type="evidence" value="ECO:0007669"/>
    <property type="project" value="UniProtKB-KW"/>
</dbReference>
<evidence type="ECO:0000256" key="6">
    <source>
        <dbReference type="ARBA" id="ARBA00022840"/>
    </source>
</evidence>
<dbReference type="GO" id="GO:0050684">
    <property type="term" value="P:regulation of mRNA processing"/>
    <property type="evidence" value="ECO:0007669"/>
    <property type="project" value="TreeGrafter"/>
</dbReference>
<feature type="region of interest" description="Disordered" evidence="11">
    <location>
        <begin position="24"/>
        <end position="46"/>
    </location>
</feature>
<proteinExistence type="inferred from homology"/>
<evidence type="ECO:0000256" key="11">
    <source>
        <dbReference type="SAM" id="MobiDB-lite"/>
    </source>
</evidence>
<dbReference type="AlphaFoldDB" id="A0A9P5N6F1"/>
<dbReference type="PROSITE" id="PS00107">
    <property type="entry name" value="PROTEIN_KINASE_ATP"/>
    <property type="match status" value="1"/>
</dbReference>
<dbReference type="PROSITE" id="PS50011">
    <property type="entry name" value="PROTEIN_KINASE_DOM"/>
    <property type="match status" value="1"/>
</dbReference>
<evidence type="ECO:0000256" key="5">
    <source>
        <dbReference type="ARBA" id="ARBA00022777"/>
    </source>
</evidence>
<keyword evidence="2 10" id="KW-0723">Serine/threonine-protein kinase</keyword>
<dbReference type="PANTHER" id="PTHR47634:SF9">
    <property type="entry name" value="PROTEIN KINASE DOMAIN-CONTAINING PROTEIN-RELATED"/>
    <property type="match status" value="1"/>
</dbReference>
<keyword evidence="14" id="KW-1185">Reference proteome</keyword>
<feature type="binding site" evidence="9">
    <location>
        <position position="85"/>
    </location>
    <ligand>
        <name>ATP</name>
        <dbReference type="ChEBI" id="CHEBI:30616"/>
    </ligand>
</feature>
<dbReference type="PANTHER" id="PTHR47634">
    <property type="entry name" value="PROTEIN KINASE DOMAIN-CONTAINING PROTEIN-RELATED"/>
    <property type="match status" value="1"/>
</dbReference>
<comment type="catalytic activity">
    <reaction evidence="8">
        <text>L-seryl-[protein] + ATP = O-phospho-L-seryl-[protein] + ADP + H(+)</text>
        <dbReference type="Rhea" id="RHEA:17989"/>
        <dbReference type="Rhea" id="RHEA-COMP:9863"/>
        <dbReference type="Rhea" id="RHEA-COMP:11604"/>
        <dbReference type="ChEBI" id="CHEBI:15378"/>
        <dbReference type="ChEBI" id="CHEBI:29999"/>
        <dbReference type="ChEBI" id="CHEBI:30616"/>
        <dbReference type="ChEBI" id="CHEBI:83421"/>
        <dbReference type="ChEBI" id="CHEBI:456216"/>
        <dbReference type="EC" id="2.7.11.1"/>
    </reaction>
</comment>
<comment type="catalytic activity">
    <reaction evidence="7">
        <text>L-threonyl-[protein] + ATP = O-phospho-L-threonyl-[protein] + ADP + H(+)</text>
        <dbReference type="Rhea" id="RHEA:46608"/>
        <dbReference type="Rhea" id="RHEA-COMP:11060"/>
        <dbReference type="Rhea" id="RHEA-COMP:11605"/>
        <dbReference type="ChEBI" id="CHEBI:15378"/>
        <dbReference type="ChEBI" id="CHEBI:30013"/>
        <dbReference type="ChEBI" id="CHEBI:30616"/>
        <dbReference type="ChEBI" id="CHEBI:61977"/>
        <dbReference type="ChEBI" id="CHEBI:456216"/>
        <dbReference type="EC" id="2.7.11.1"/>
    </reaction>
</comment>
<dbReference type="OrthoDB" id="5979581at2759"/>
<evidence type="ECO:0000313" key="14">
    <source>
        <dbReference type="Proteomes" id="UP000724874"/>
    </source>
</evidence>
<evidence type="ECO:0000256" key="2">
    <source>
        <dbReference type="ARBA" id="ARBA00022527"/>
    </source>
</evidence>
<evidence type="ECO:0000256" key="3">
    <source>
        <dbReference type="ARBA" id="ARBA00022679"/>
    </source>
</evidence>
<evidence type="ECO:0000256" key="10">
    <source>
        <dbReference type="RuleBase" id="RU000304"/>
    </source>
</evidence>
<feature type="domain" description="Protein kinase" evidence="12">
    <location>
        <begin position="56"/>
        <end position="356"/>
    </location>
</feature>